<name>A0A1S4A417_TOBAC</name>
<protein>
    <submittedName>
        <fullName evidence="1">Uncharacterized protein</fullName>
    </submittedName>
</protein>
<sequence length="253" mass="28506">MKLLGFPEIFVKWIFICTVSYSVIINGRPSEPFEAKKGLRKGDPLSLFLFCDGYGIPKQTAEARDLQSVKVLHKKFQAFSAASGLIENASKSCVYFGGVCSMTQQHIMDMLGFSKGDLPFRYLGVPLSTKRLTVIQCEPLIEKMLGRINSWTTKFLSYAGRAMLVKSVLFSIQIFWDQVFIMPKKIIQFIEAICRRFLWTGVAEPTKKALIARDKMCTPKVAGGLNFINVELWNKAAIASSYGIYAQRRRNCG</sequence>
<dbReference type="KEGG" id="nta:107793553"/>
<dbReference type="PaxDb" id="4097-A0A1S4A417"/>
<dbReference type="STRING" id="4097.A0A1S4A417"/>
<accession>A0A1S4A417</accession>
<dbReference type="PANTHER" id="PTHR33116:SF66">
    <property type="entry name" value="REVERSE TRANSCRIPTASE ZINC-BINDING DOMAIN-CONTAINING PROTEIN"/>
    <property type="match status" value="1"/>
</dbReference>
<dbReference type="PANTHER" id="PTHR33116">
    <property type="entry name" value="REVERSE TRANSCRIPTASE ZINC-BINDING DOMAIN-CONTAINING PROTEIN-RELATED-RELATED"/>
    <property type="match status" value="1"/>
</dbReference>
<gene>
    <name evidence="1" type="primary">LOC107793553</name>
</gene>
<dbReference type="RefSeq" id="XP_016471417.1">
    <property type="nucleotide sequence ID" value="XM_016615931.1"/>
</dbReference>
<dbReference type="OMA" id="GRINSWT"/>
<evidence type="ECO:0000313" key="1">
    <source>
        <dbReference type="RefSeq" id="XP_016471417.1"/>
    </source>
</evidence>
<reference evidence="1" key="1">
    <citation type="submission" date="2025-08" db="UniProtKB">
        <authorList>
            <consortium name="RefSeq"/>
        </authorList>
    </citation>
    <scope>IDENTIFICATION</scope>
</reference>
<dbReference type="OrthoDB" id="1305421at2759"/>
<proteinExistence type="predicted"/>
<organism evidence="1">
    <name type="scientific">Nicotiana tabacum</name>
    <name type="common">Common tobacco</name>
    <dbReference type="NCBI Taxonomy" id="4097"/>
    <lineage>
        <taxon>Eukaryota</taxon>
        <taxon>Viridiplantae</taxon>
        <taxon>Streptophyta</taxon>
        <taxon>Embryophyta</taxon>
        <taxon>Tracheophyta</taxon>
        <taxon>Spermatophyta</taxon>
        <taxon>Magnoliopsida</taxon>
        <taxon>eudicotyledons</taxon>
        <taxon>Gunneridae</taxon>
        <taxon>Pentapetalae</taxon>
        <taxon>asterids</taxon>
        <taxon>lamiids</taxon>
        <taxon>Solanales</taxon>
        <taxon>Solanaceae</taxon>
        <taxon>Nicotianoideae</taxon>
        <taxon>Nicotianeae</taxon>
        <taxon>Nicotiana</taxon>
    </lineage>
</organism>
<dbReference type="AlphaFoldDB" id="A0A1S4A417"/>